<evidence type="ECO:0000313" key="3">
    <source>
        <dbReference type="Proteomes" id="UP000593573"/>
    </source>
</evidence>
<gene>
    <name evidence="2" type="ORF">Goklo_023629</name>
</gene>
<protein>
    <recommendedName>
        <fullName evidence="1">RNase H type-1 domain-containing protein</fullName>
    </recommendedName>
</protein>
<evidence type="ECO:0000313" key="2">
    <source>
        <dbReference type="EMBL" id="MBA0640720.1"/>
    </source>
</evidence>
<name>A0A7J8TRE6_9ROSI</name>
<evidence type="ECO:0000259" key="1">
    <source>
        <dbReference type="Pfam" id="PF13456"/>
    </source>
</evidence>
<feature type="domain" description="RNase H type-1" evidence="1">
    <location>
        <begin position="13"/>
        <end position="74"/>
    </location>
</feature>
<dbReference type="OrthoDB" id="1751754at2759"/>
<proteinExistence type="predicted"/>
<dbReference type="InterPro" id="IPR002156">
    <property type="entry name" value="RNaseH_domain"/>
</dbReference>
<reference evidence="2 3" key="1">
    <citation type="journal article" date="2019" name="Genome Biol. Evol.">
        <title>Insights into the evolution of the New World diploid cottons (Gossypium, subgenus Houzingenia) based on genome sequencing.</title>
        <authorList>
            <person name="Grover C.E."/>
            <person name="Arick M.A. 2nd"/>
            <person name="Thrash A."/>
            <person name="Conover J.L."/>
            <person name="Sanders W.S."/>
            <person name="Peterson D.G."/>
            <person name="Frelichowski J.E."/>
            <person name="Scheffler J.A."/>
            <person name="Scheffler B.E."/>
            <person name="Wendel J.F."/>
        </authorList>
    </citation>
    <scope>NUCLEOTIDE SEQUENCE [LARGE SCALE GENOMIC DNA]</scope>
    <source>
        <strain evidence="2">57</strain>
        <tissue evidence="2">Leaf</tissue>
    </source>
</reference>
<accession>A0A7J8TRE6</accession>
<dbReference type="GO" id="GO:0003676">
    <property type="term" value="F:nucleic acid binding"/>
    <property type="evidence" value="ECO:0007669"/>
    <property type="project" value="InterPro"/>
</dbReference>
<dbReference type="Proteomes" id="UP000593573">
    <property type="component" value="Unassembled WGS sequence"/>
</dbReference>
<dbReference type="Pfam" id="PF13456">
    <property type="entry name" value="RVT_3"/>
    <property type="match status" value="1"/>
</dbReference>
<comment type="caution">
    <text evidence="2">The sequence shown here is derived from an EMBL/GenBank/DDBJ whole genome shotgun (WGS) entry which is preliminary data.</text>
</comment>
<dbReference type="AlphaFoldDB" id="A0A7J8TRE6"/>
<dbReference type="GO" id="GO:0004523">
    <property type="term" value="F:RNA-DNA hybrid ribonuclease activity"/>
    <property type="evidence" value="ECO:0007669"/>
    <property type="project" value="InterPro"/>
</dbReference>
<sequence>MRIGKDTIFRTIARAILEALIIARENGFRQLDLECDNALLVETLLAGVAANSRMVESQNEVADHMAKITSSSSTNLQLFENPPISVKGLLHVDRAHVVNVI</sequence>
<organism evidence="2 3">
    <name type="scientific">Gossypium klotzschianum</name>
    <dbReference type="NCBI Taxonomy" id="34286"/>
    <lineage>
        <taxon>Eukaryota</taxon>
        <taxon>Viridiplantae</taxon>
        <taxon>Streptophyta</taxon>
        <taxon>Embryophyta</taxon>
        <taxon>Tracheophyta</taxon>
        <taxon>Spermatophyta</taxon>
        <taxon>Magnoliopsida</taxon>
        <taxon>eudicotyledons</taxon>
        <taxon>Gunneridae</taxon>
        <taxon>Pentapetalae</taxon>
        <taxon>rosids</taxon>
        <taxon>malvids</taxon>
        <taxon>Malvales</taxon>
        <taxon>Malvaceae</taxon>
        <taxon>Malvoideae</taxon>
        <taxon>Gossypium</taxon>
    </lineage>
</organism>
<keyword evidence="3" id="KW-1185">Reference proteome</keyword>
<dbReference type="EMBL" id="JABFAB010000001">
    <property type="protein sequence ID" value="MBA0640720.1"/>
    <property type="molecule type" value="Genomic_DNA"/>
</dbReference>